<keyword evidence="1" id="KW-0496">Mitochondrion</keyword>
<proteinExistence type="predicted"/>
<organism evidence="1">
    <name type="scientific">Picea glauca</name>
    <name type="common">White spruce</name>
    <name type="synonym">Pinus glauca</name>
    <dbReference type="NCBI Taxonomy" id="3330"/>
    <lineage>
        <taxon>Eukaryota</taxon>
        <taxon>Viridiplantae</taxon>
        <taxon>Streptophyta</taxon>
        <taxon>Embryophyta</taxon>
        <taxon>Tracheophyta</taxon>
        <taxon>Spermatophyta</taxon>
        <taxon>Pinopsida</taxon>
        <taxon>Pinidae</taxon>
        <taxon>Conifers I</taxon>
        <taxon>Pinales</taxon>
        <taxon>Pinaceae</taxon>
        <taxon>Picea</taxon>
    </lineage>
</organism>
<dbReference type="EMBL" id="LKAM01000013">
    <property type="protein sequence ID" value="KUM46179.1"/>
    <property type="molecule type" value="Genomic_DNA"/>
</dbReference>
<protein>
    <submittedName>
        <fullName evidence="1">Uncharacterized protein</fullName>
    </submittedName>
</protein>
<accession>A0A101LVM3</accession>
<name>A0A101LVM3_PICGL</name>
<geneLocation type="mitochondrion" evidence="1"/>
<evidence type="ECO:0000313" key="1">
    <source>
        <dbReference type="EMBL" id="KUM46179.1"/>
    </source>
</evidence>
<gene>
    <name evidence="1" type="ORF">ABT39_MTgene1985</name>
</gene>
<comment type="caution">
    <text evidence="1">The sequence shown here is derived from an EMBL/GenBank/DDBJ whole genome shotgun (WGS) entry which is preliminary data.</text>
</comment>
<reference evidence="1" key="1">
    <citation type="journal article" date="2015" name="Genome Biol. Evol.">
        <title>Organellar Genomes of White Spruce (Picea glauca): Assembly and Annotation.</title>
        <authorList>
            <person name="Jackman S.D."/>
            <person name="Warren R.L."/>
            <person name="Gibb E.A."/>
            <person name="Vandervalk B.P."/>
            <person name="Mohamadi H."/>
            <person name="Chu J."/>
            <person name="Raymond A."/>
            <person name="Pleasance S."/>
            <person name="Coope R."/>
            <person name="Wildung M.R."/>
            <person name="Ritland C.E."/>
            <person name="Bousquet J."/>
            <person name="Jones S.J."/>
            <person name="Bohlmann J."/>
            <person name="Birol I."/>
        </authorList>
    </citation>
    <scope>NUCLEOTIDE SEQUENCE [LARGE SCALE GENOMIC DNA]</scope>
    <source>
        <tissue evidence="1">Flushing bud</tissue>
    </source>
</reference>
<sequence>MFRKLSIRMRRRKEICVNGGMTMTLSYIKSWKIEMEIEMEIEMCYLGKALPTRTSKKSSSPWQLAMFTLPPPHQ</sequence>
<dbReference type="AlphaFoldDB" id="A0A101LVM3"/>